<keyword evidence="3" id="KW-1185">Reference proteome</keyword>
<feature type="region of interest" description="Disordered" evidence="1">
    <location>
        <begin position="153"/>
        <end position="199"/>
    </location>
</feature>
<dbReference type="Proteomes" id="UP000623467">
    <property type="component" value="Unassembled WGS sequence"/>
</dbReference>
<reference evidence="2" key="1">
    <citation type="submission" date="2020-05" db="EMBL/GenBank/DDBJ databases">
        <title>Mycena genomes resolve the evolution of fungal bioluminescence.</title>
        <authorList>
            <person name="Tsai I.J."/>
        </authorList>
    </citation>
    <scope>NUCLEOTIDE SEQUENCE</scope>
    <source>
        <strain evidence="2">160909Yilan</strain>
    </source>
</reference>
<comment type="caution">
    <text evidence="2">The sequence shown here is derived from an EMBL/GenBank/DDBJ whole genome shotgun (WGS) entry which is preliminary data.</text>
</comment>
<evidence type="ECO:0000313" key="2">
    <source>
        <dbReference type="EMBL" id="KAF7374073.1"/>
    </source>
</evidence>
<feature type="region of interest" description="Disordered" evidence="1">
    <location>
        <begin position="57"/>
        <end position="79"/>
    </location>
</feature>
<dbReference type="EMBL" id="JACAZH010000002">
    <property type="protein sequence ID" value="KAF7374073.1"/>
    <property type="molecule type" value="Genomic_DNA"/>
</dbReference>
<evidence type="ECO:0000256" key="1">
    <source>
        <dbReference type="SAM" id="MobiDB-lite"/>
    </source>
</evidence>
<dbReference type="AlphaFoldDB" id="A0A8H6Z7P7"/>
<accession>A0A8H6Z7P7</accession>
<evidence type="ECO:0000313" key="3">
    <source>
        <dbReference type="Proteomes" id="UP000623467"/>
    </source>
</evidence>
<sequence>MEPRSLQNAESRAGLCAAGYAYVVNDKAMPRLQWICYFSTRRAVLSVKTRLRPIGIDRRHRPLDPSDSQRAGCGSGSVAPPSQQRFMAVVSCPVVLLPTRVLRAVRPPPPCALAAYRRITFTFPPRLLRRRLSLSASPTPSPCPIAWIPAQPTSGVSGAEGEERADLTLARVVSPQAQGTSTSTPPASSPDFDSDPLGL</sequence>
<organism evidence="2 3">
    <name type="scientific">Mycena sanguinolenta</name>
    <dbReference type="NCBI Taxonomy" id="230812"/>
    <lineage>
        <taxon>Eukaryota</taxon>
        <taxon>Fungi</taxon>
        <taxon>Dikarya</taxon>
        <taxon>Basidiomycota</taxon>
        <taxon>Agaricomycotina</taxon>
        <taxon>Agaricomycetes</taxon>
        <taxon>Agaricomycetidae</taxon>
        <taxon>Agaricales</taxon>
        <taxon>Marasmiineae</taxon>
        <taxon>Mycenaceae</taxon>
        <taxon>Mycena</taxon>
    </lineage>
</organism>
<feature type="compositionally biased region" description="Low complexity" evidence="1">
    <location>
        <begin position="180"/>
        <end position="191"/>
    </location>
</feature>
<proteinExistence type="predicted"/>
<gene>
    <name evidence="2" type="ORF">MSAN_00288200</name>
</gene>
<protein>
    <submittedName>
        <fullName evidence="2">Uncharacterized protein</fullName>
    </submittedName>
</protein>
<name>A0A8H6Z7P7_9AGAR</name>